<evidence type="ECO:0000256" key="2">
    <source>
        <dbReference type="ARBA" id="ARBA00022475"/>
    </source>
</evidence>
<sequence>MTLEIWITFVSVVFIFAIIPGPTVILVLGQSISHGKKSVIPLVSGVLIGDLVAMTLSLIGLGAVLATSATLFLILKWFGVGYLVYLGIKVWREVPQRDLPSLSAPGMSSANLFKSSFLVTALNPKDIVFFVAFFPQFVNPEVPAVPQLLILMVTFLGVVSISITSFALFAGAVRHKIQSLPARRRLNRLGGMAMFGAAAFTSTMQRS</sequence>
<evidence type="ECO:0000256" key="6">
    <source>
        <dbReference type="SAM" id="Phobius"/>
    </source>
</evidence>
<keyword evidence="5 6" id="KW-0472">Membrane</keyword>
<feature type="transmembrane region" description="Helical" evidence="6">
    <location>
        <begin position="149"/>
        <end position="173"/>
    </location>
</feature>
<gene>
    <name evidence="7" type="primary">rhtB</name>
    <name evidence="7" type="ORF">MARSALSMR5_02196</name>
</gene>
<feature type="transmembrane region" description="Helical" evidence="6">
    <location>
        <begin position="71"/>
        <end position="91"/>
    </location>
</feature>
<evidence type="ECO:0000256" key="1">
    <source>
        <dbReference type="ARBA" id="ARBA00004651"/>
    </source>
</evidence>
<dbReference type="Pfam" id="PF01810">
    <property type="entry name" value="LysE"/>
    <property type="match status" value="1"/>
</dbReference>
<dbReference type="PIRSF" id="PIRSF006324">
    <property type="entry name" value="LeuE"/>
    <property type="match status" value="1"/>
</dbReference>
<dbReference type="GeneID" id="77256142"/>
<accession>A0A1W6KAE5</accession>
<keyword evidence="2" id="KW-1003">Cell membrane</keyword>
<dbReference type="PANTHER" id="PTHR30086">
    <property type="entry name" value="ARGININE EXPORTER PROTEIN ARGO"/>
    <property type="match status" value="1"/>
</dbReference>
<protein>
    <submittedName>
        <fullName evidence="7">Homoserine/homoserine lactone efflux protein</fullName>
    </submittedName>
</protein>
<feature type="transmembrane region" description="Helical" evidence="6">
    <location>
        <begin position="6"/>
        <end position="28"/>
    </location>
</feature>
<dbReference type="Proteomes" id="UP000193100">
    <property type="component" value="Chromosome"/>
</dbReference>
<dbReference type="InterPro" id="IPR001123">
    <property type="entry name" value="LeuE-type"/>
</dbReference>
<keyword evidence="4 6" id="KW-1133">Transmembrane helix</keyword>
<evidence type="ECO:0000256" key="5">
    <source>
        <dbReference type="ARBA" id="ARBA00023136"/>
    </source>
</evidence>
<evidence type="ECO:0000256" key="4">
    <source>
        <dbReference type="ARBA" id="ARBA00022989"/>
    </source>
</evidence>
<evidence type="ECO:0000256" key="3">
    <source>
        <dbReference type="ARBA" id="ARBA00022692"/>
    </source>
</evidence>
<dbReference type="GO" id="GO:0015171">
    <property type="term" value="F:amino acid transmembrane transporter activity"/>
    <property type="evidence" value="ECO:0007669"/>
    <property type="project" value="TreeGrafter"/>
</dbReference>
<dbReference type="PANTHER" id="PTHR30086:SF20">
    <property type="entry name" value="ARGININE EXPORTER PROTEIN ARGO-RELATED"/>
    <property type="match status" value="1"/>
</dbReference>
<dbReference type="RefSeq" id="WP_085680658.1">
    <property type="nucleotide sequence ID" value="NZ_CP020931.1"/>
</dbReference>
<dbReference type="AlphaFoldDB" id="A0A1W6KAE5"/>
<name>A0A1W6KAE5_9GAMM</name>
<feature type="transmembrane region" description="Helical" evidence="6">
    <location>
        <begin position="112"/>
        <end position="137"/>
    </location>
</feature>
<dbReference type="GO" id="GO:0005886">
    <property type="term" value="C:plasma membrane"/>
    <property type="evidence" value="ECO:0007669"/>
    <property type="project" value="UniProtKB-SubCell"/>
</dbReference>
<comment type="subcellular location">
    <subcellularLocation>
        <location evidence="1">Cell membrane</location>
        <topology evidence="1">Multi-pass membrane protein</topology>
    </subcellularLocation>
</comment>
<keyword evidence="3 6" id="KW-0812">Transmembrane</keyword>
<proteinExistence type="predicted"/>
<evidence type="ECO:0000313" key="7">
    <source>
        <dbReference type="EMBL" id="ARM84269.1"/>
    </source>
</evidence>
<dbReference type="EMBL" id="CP020931">
    <property type="protein sequence ID" value="ARM84269.1"/>
    <property type="molecule type" value="Genomic_DNA"/>
</dbReference>
<organism evidence="7 8">
    <name type="scientific">Marinobacter salarius</name>
    <dbReference type="NCBI Taxonomy" id="1420917"/>
    <lineage>
        <taxon>Bacteria</taxon>
        <taxon>Pseudomonadati</taxon>
        <taxon>Pseudomonadota</taxon>
        <taxon>Gammaproteobacteria</taxon>
        <taxon>Pseudomonadales</taxon>
        <taxon>Marinobacteraceae</taxon>
        <taxon>Marinobacter</taxon>
    </lineage>
</organism>
<feature type="transmembrane region" description="Helical" evidence="6">
    <location>
        <begin position="40"/>
        <end position="65"/>
    </location>
</feature>
<reference evidence="7 8" key="1">
    <citation type="submission" date="2017-04" db="EMBL/GenBank/DDBJ databases">
        <title>Genome Sequence of Marinobacter salarius strain SMR5 Isolated from a culture of the Diatom Skeletonema marinoi.</title>
        <authorList>
            <person name="Topel M."/>
            <person name="Pinder M.I.M."/>
            <person name="Johansson O.N."/>
            <person name="Kourtchenko O."/>
            <person name="Godhe A."/>
            <person name="Clarke A.K."/>
        </authorList>
    </citation>
    <scope>NUCLEOTIDE SEQUENCE [LARGE SCALE GENOMIC DNA]</scope>
    <source>
        <strain evidence="7 8">SMR5</strain>
    </source>
</reference>
<evidence type="ECO:0000313" key="8">
    <source>
        <dbReference type="Proteomes" id="UP000193100"/>
    </source>
</evidence>